<evidence type="ECO:0000256" key="4">
    <source>
        <dbReference type="ARBA" id="ARBA00023242"/>
    </source>
</evidence>
<dbReference type="SUPFAM" id="SSF47095">
    <property type="entry name" value="HMG-box"/>
    <property type="match status" value="1"/>
</dbReference>
<feature type="compositionally biased region" description="Basic and acidic residues" evidence="6">
    <location>
        <begin position="124"/>
        <end position="133"/>
    </location>
</feature>
<feature type="region of interest" description="Disordered" evidence="6">
    <location>
        <begin position="231"/>
        <end position="289"/>
    </location>
</feature>
<feature type="region of interest" description="Disordered" evidence="6">
    <location>
        <begin position="760"/>
        <end position="854"/>
    </location>
</feature>
<feature type="compositionally biased region" description="Polar residues" evidence="6">
    <location>
        <begin position="797"/>
        <end position="821"/>
    </location>
</feature>
<feature type="region of interest" description="Disordered" evidence="6">
    <location>
        <begin position="94"/>
        <end position="158"/>
    </location>
</feature>
<dbReference type="Pfam" id="PF00505">
    <property type="entry name" value="HMG_box"/>
    <property type="match status" value="1"/>
</dbReference>
<feature type="compositionally biased region" description="Basic and acidic residues" evidence="6">
    <location>
        <begin position="106"/>
        <end position="115"/>
    </location>
</feature>
<organism evidence="8 9">
    <name type="scientific">Biomphalaria glabrata</name>
    <name type="common">Bloodfluke planorb</name>
    <name type="synonym">Freshwater snail</name>
    <dbReference type="NCBI Taxonomy" id="6526"/>
    <lineage>
        <taxon>Eukaryota</taxon>
        <taxon>Metazoa</taxon>
        <taxon>Spiralia</taxon>
        <taxon>Lophotrochozoa</taxon>
        <taxon>Mollusca</taxon>
        <taxon>Gastropoda</taxon>
        <taxon>Heterobranchia</taxon>
        <taxon>Euthyneura</taxon>
        <taxon>Panpulmonata</taxon>
        <taxon>Hygrophila</taxon>
        <taxon>Lymnaeoidea</taxon>
        <taxon>Planorbidae</taxon>
        <taxon>Biomphalaria</taxon>
    </lineage>
</organism>
<accession>A0A9W3BJP4</accession>
<evidence type="ECO:0000256" key="1">
    <source>
        <dbReference type="ARBA" id="ARBA00023015"/>
    </source>
</evidence>
<dbReference type="CDD" id="cd22042">
    <property type="entry name" value="HMG-box_EGL13-like"/>
    <property type="match status" value="1"/>
</dbReference>
<feature type="DNA-binding region" description="HMG box" evidence="5">
    <location>
        <begin position="591"/>
        <end position="659"/>
    </location>
</feature>
<feature type="compositionally biased region" description="Basic residues" evidence="6">
    <location>
        <begin position="661"/>
        <end position="672"/>
    </location>
</feature>
<feature type="compositionally biased region" description="Polar residues" evidence="6">
    <location>
        <begin position="304"/>
        <end position="317"/>
    </location>
</feature>
<keyword evidence="8" id="KW-1185">Reference proteome</keyword>
<dbReference type="OMA" id="MKHEDFR"/>
<dbReference type="AlphaFoldDB" id="A0A9W3BJP4"/>
<feature type="compositionally biased region" description="Polar residues" evidence="6">
    <location>
        <begin position="237"/>
        <end position="251"/>
    </location>
</feature>
<dbReference type="FunFam" id="1.10.30.10:FF:000003">
    <property type="entry name" value="Putative transcription factor SOX-6"/>
    <property type="match status" value="1"/>
</dbReference>
<dbReference type="PANTHER" id="PTHR45789">
    <property type="entry name" value="FI18025P1"/>
    <property type="match status" value="1"/>
</dbReference>
<dbReference type="GeneID" id="106079956"/>
<sequence>MPGAAPWSVTGPLFVERIFNGVSVETASQLRSMSSKRKNTPTKLPKEEGQLVLGLSCSGSSYDMLEENEENVAHSNCDTDTDQDTAEEILSLDRVKERPLQQCDLDDGHRSRPATDGESESEQEDRSRLDGHHSALRPLSPPASKTSSSPLSALFPSQRRSMETVLKRLNSKANDVPSETTLNSGQEISDSPKVMDTVQAVLAGEATLSEKERQISEMINHLQNIRENLSKQKDQEPQFSAQASKSKTGGNQYKDKVEPIPTPGSPASNFASNSSQKSESSSPLASSSLPYAVYSSVSATDMRQTSPNIASGSSPPTKWTRDLESVTYKPLMTKYSSPPTPPDQDGPLNLSKPKSEAKSKNVSGYSGQGRNSQDDGHGAIKREATTPPPAHANHIKRPTPNSISQSGTIQSGSKSSILSQHQRRSPLNSSPIPATSTPGPTPVTEVPLMAAIRHNPFGLPAHYVTNPFLSLPPNFPLGSLGTPSPSDTDKLMYLHTQESYVQELLARQMAASVSGPVFPGLPHHFPIYASTPAPPLPTMPQMTGGKDPAPPMSASGDENQSSYVQHLQSKMFGAKIIRSQREKSDPGRPHIKRPMNAFMVWAREERRKILKACPDMHNSNISKILGAKWKSMSNADKQPYYEEQSRLSKLHMEKHPDYRYRPRPRKNGKVKKMLSDMPPSRAGSEVGASSGTALSLPLDNHQPPPLMIGALYPNLHILSDQRPRPKRTCIVDGKKLRISEYKALMKNRRQDIRRVWYGDGSSNFPEDGDEEDNSTNFDSAFLQRDMGSPSHSPRGGASTSSPSHGGASPSQRRSVSPSNLNGMDHSSDDSGDESFSNHHNNNMPNSKSHGPNFLYDESKMTAAQFPFHHALQHSQSASLGLRLDLPFASTPSGLLKPEAGVVFPKQGAAPFNLSLSQDSLLSATGRSIGDSDKRSLETHSIKLEPVFPHLASMSDTNGASL</sequence>
<reference evidence="9" key="1">
    <citation type="submission" date="2025-08" db="UniProtKB">
        <authorList>
            <consortium name="RefSeq"/>
        </authorList>
    </citation>
    <scope>IDENTIFICATION</scope>
</reference>
<keyword evidence="4 5" id="KW-0539">Nucleus</keyword>
<dbReference type="PANTHER" id="PTHR45789:SF2">
    <property type="entry name" value="FI18025P1"/>
    <property type="match status" value="1"/>
</dbReference>
<feature type="region of interest" description="Disordered" evidence="6">
    <location>
        <begin position="657"/>
        <end position="698"/>
    </location>
</feature>
<keyword evidence="1" id="KW-0805">Transcription regulation</keyword>
<feature type="compositionally biased region" description="Low complexity" evidence="6">
    <location>
        <begin position="402"/>
        <end position="417"/>
    </location>
</feature>
<evidence type="ECO:0000256" key="6">
    <source>
        <dbReference type="SAM" id="MobiDB-lite"/>
    </source>
</evidence>
<proteinExistence type="predicted"/>
<dbReference type="GO" id="GO:0045165">
    <property type="term" value="P:cell fate commitment"/>
    <property type="evidence" value="ECO:0007669"/>
    <property type="project" value="TreeGrafter"/>
</dbReference>
<feature type="compositionally biased region" description="Polar residues" evidence="6">
    <location>
        <begin position="833"/>
        <end position="849"/>
    </location>
</feature>
<dbReference type="InterPro" id="IPR051356">
    <property type="entry name" value="SOX/SOX-like_TF"/>
</dbReference>
<dbReference type="OrthoDB" id="6247875at2759"/>
<dbReference type="GO" id="GO:0005634">
    <property type="term" value="C:nucleus"/>
    <property type="evidence" value="ECO:0007669"/>
    <property type="project" value="UniProtKB-UniRule"/>
</dbReference>
<dbReference type="Proteomes" id="UP001165740">
    <property type="component" value="Chromosome 10"/>
</dbReference>
<dbReference type="InterPro" id="IPR009071">
    <property type="entry name" value="HMG_box_dom"/>
</dbReference>
<feature type="compositionally biased region" description="Polar residues" evidence="6">
    <location>
        <begin position="360"/>
        <end position="371"/>
    </location>
</feature>
<dbReference type="InterPro" id="IPR036910">
    <property type="entry name" value="HMG_box_dom_sf"/>
</dbReference>
<feature type="compositionally biased region" description="Basic and acidic residues" evidence="6">
    <location>
        <begin position="372"/>
        <end position="384"/>
    </location>
</feature>
<evidence type="ECO:0000256" key="5">
    <source>
        <dbReference type="PROSITE-ProRule" id="PRU00267"/>
    </source>
</evidence>
<feature type="region of interest" description="Disordered" evidence="6">
    <location>
        <begin position="170"/>
        <end position="192"/>
    </location>
</feature>
<feature type="region of interest" description="Disordered" evidence="6">
    <location>
        <begin position="27"/>
        <end position="48"/>
    </location>
</feature>
<evidence type="ECO:0000259" key="7">
    <source>
        <dbReference type="PROSITE" id="PS50118"/>
    </source>
</evidence>
<feature type="region of interest" description="Disordered" evidence="6">
    <location>
        <begin position="304"/>
        <end position="444"/>
    </location>
</feature>
<dbReference type="GO" id="GO:0000978">
    <property type="term" value="F:RNA polymerase II cis-regulatory region sequence-specific DNA binding"/>
    <property type="evidence" value="ECO:0007669"/>
    <property type="project" value="TreeGrafter"/>
</dbReference>
<feature type="domain" description="HMG box" evidence="7">
    <location>
        <begin position="591"/>
        <end position="659"/>
    </location>
</feature>
<dbReference type="GO" id="GO:0000981">
    <property type="term" value="F:DNA-binding transcription factor activity, RNA polymerase II-specific"/>
    <property type="evidence" value="ECO:0007669"/>
    <property type="project" value="TreeGrafter"/>
</dbReference>
<feature type="compositionally biased region" description="Polar residues" evidence="6">
    <location>
        <begin position="425"/>
        <end position="438"/>
    </location>
</feature>
<evidence type="ECO:0000313" key="8">
    <source>
        <dbReference type="Proteomes" id="UP001165740"/>
    </source>
</evidence>
<gene>
    <name evidence="9" type="primary">LOC106079956</name>
</gene>
<evidence type="ECO:0000313" key="9">
    <source>
        <dbReference type="RefSeq" id="XP_055899647.1"/>
    </source>
</evidence>
<dbReference type="PROSITE" id="PS50118">
    <property type="entry name" value="HMG_BOX_2"/>
    <property type="match status" value="1"/>
</dbReference>
<dbReference type="RefSeq" id="XP_055899647.1">
    <property type="nucleotide sequence ID" value="XM_056043672.1"/>
</dbReference>
<protein>
    <submittedName>
        <fullName evidence="9">Transcription factor Sox-5-like isoform X1</fullName>
    </submittedName>
</protein>
<dbReference type="Gene3D" id="1.10.30.10">
    <property type="entry name" value="High mobility group box domain"/>
    <property type="match status" value="1"/>
</dbReference>
<evidence type="ECO:0000256" key="2">
    <source>
        <dbReference type="ARBA" id="ARBA00023125"/>
    </source>
</evidence>
<feature type="compositionally biased region" description="Low complexity" evidence="6">
    <location>
        <begin position="267"/>
        <end position="288"/>
    </location>
</feature>
<keyword evidence="3" id="KW-0804">Transcription</keyword>
<dbReference type="SMART" id="SM00398">
    <property type="entry name" value="HMG"/>
    <property type="match status" value="1"/>
</dbReference>
<evidence type="ECO:0000256" key="3">
    <source>
        <dbReference type="ARBA" id="ARBA00023163"/>
    </source>
</evidence>
<name>A0A9W3BJP4_BIOGL</name>
<keyword evidence="2 5" id="KW-0238">DNA-binding</keyword>
<feature type="compositionally biased region" description="Polar residues" evidence="6">
    <location>
        <begin position="171"/>
        <end position="189"/>
    </location>
</feature>